<dbReference type="InterPro" id="IPR013149">
    <property type="entry name" value="ADH-like_C"/>
</dbReference>
<keyword evidence="9" id="KW-1185">Reference proteome</keyword>
<evidence type="ECO:0000256" key="4">
    <source>
        <dbReference type="ARBA" id="ARBA00022833"/>
    </source>
</evidence>
<evidence type="ECO:0000256" key="6">
    <source>
        <dbReference type="RuleBase" id="RU361277"/>
    </source>
</evidence>
<evidence type="ECO:0000313" key="8">
    <source>
        <dbReference type="EMBL" id="QQP14357.1"/>
    </source>
</evidence>
<keyword evidence="4 6" id="KW-0862">Zinc</keyword>
<dbReference type="Gene3D" id="3.40.50.720">
    <property type="entry name" value="NAD(P)-binding Rossmann-like Domain"/>
    <property type="match status" value="1"/>
</dbReference>
<dbReference type="PROSITE" id="PS00059">
    <property type="entry name" value="ADH_ZINC"/>
    <property type="match status" value="1"/>
</dbReference>
<name>A0ABX7AYM6_9BACI</name>
<comment type="cofactor">
    <cofactor evidence="1 6">
        <name>Zn(2+)</name>
        <dbReference type="ChEBI" id="CHEBI:29105"/>
    </cofactor>
</comment>
<dbReference type="InterPro" id="IPR036291">
    <property type="entry name" value="NAD(P)-bd_dom_sf"/>
</dbReference>
<keyword evidence="3 6" id="KW-0479">Metal-binding</keyword>
<dbReference type="EMBL" id="CP067341">
    <property type="protein sequence ID" value="QQP14357.1"/>
    <property type="molecule type" value="Genomic_DNA"/>
</dbReference>
<dbReference type="SUPFAM" id="SSF50129">
    <property type="entry name" value="GroES-like"/>
    <property type="match status" value="1"/>
</dbReference>
<dbReference type="Gene3D" id="3.90.180.10">
    <property type="entry name" value="Medium-chain alcohol dehydrogenases, catalytic domain"/>
    <property type="match status" value="1"/>
</dbReference>
<evidence type="ECO:0000256" key="2">
    <source>
        <dbReference type="ARBA" id="ARBA00008072"/>
    </source>
</evidence>
<dbReference type="SUPFAM" id="SSF51735">
    <property type="entry name" value="NAD(P)-binding Rossmann-fold domains"/>
    <property type="match status" value="1"/>
</dbReference>
<evidence type="ECO:0000313" key="9">
    <source>
        <dbReference type="Proteomes" id="UP000596049"/>
    </source>
</evidence>
<dbReference type="InterPro" id="IPR020843">
    <property type="entry name" value="ER"/>
</dbReference>
<dbReference type="InterPro" id="IPR002328">
    <property type="entry name" value="ADH_Zn_CS"/>
</dbReference>
<dbReference type="Proteomes" id="UP000596049">
    <property type="component" value="Chromosome"/>
</dbReference>
<organism evidence="8 9">
    <name type="scientific">Lysinibacillus agricola</name>
    <dbReference type="NCBI Taxonomy" id="2590012"/>
    <lineage>
        <taxon>Bacteria</taxon>
        <taxon>Bacillati</taxon>
        <taxon>Bacillota</taxon>
        <taxon>Bacilli</taxon>
        <taxon>Bacillales</taxon>
        <taxon>Bacillaceae</taxon>
        <taxon>Lysinibacillus</taxon>
    </lineage>
</organism>
<dbReference type="RefSeq" id="WP_053592965.1">
    <property type="nucleotide sequence ID" value="NZ_CP067341.1"/>
</dbReference>
<dbReference type="InterPro" id="IPR013154">
    <property type="entry name" value="ADH-like_N"/>
</dbReference>
<evidence type="ECO:0000256" key="3">
    <source>
        <dbReference type="ARBA" id="ARBA00022723"/>
    </source>
</evidence>
<sequence length="339" mass="36339">MKAAKFYGIKDIRVEEAELSALENGMVKVKVEFAGICGSDMHEYVAGAYPFRIQPVLGHEFAGVVVEVADGVTHTKVGDRVAVEPPIPCGKCDNCKRGYLNLCKKGQSYGYTISGGFAEYAVIREENVYQLPDNMSLELGALVEPTAVAVHAVRQSQLKLGDTAAIFGAGPIGLLVLQAVKAAGASEIFVVEVSDERRQKALELGATYVINPIETDAAAFIREKTNGGVEVAYDAAGVQATFTNGVNSVHPGGEFKIVSVWERPVEFNPNAVVSPEVKISGSFAYVNIFPEVIRLLARGVIDGNAVITSQISLDDIVEKGFEALAKDRSQCKILVNMNL</sequence>
<gene>
    <name evidence="8" type="ORF">FJQ98_10250</name>
</gene>
<dbReference type="InterPro" id="IPR011032">
    <property type="entry name" value="GroES-like_sf"/>
</dbReference>
<evidence type="ECO:0000259" key="7">
    <source>
        <dbReference type="SMART" id="SM00829"/>
    </source>
</evidence>
<evidence type="ECO:0000256" key="1">
    <source>
        <dbReference type="ARBA" id="ARBA00001947"/>
    </source>
</evidence>
<dbReference type="PANTHER" id="PTHR43161:SF23">
    <property type="entry name" value="(R,R)-BUTANEDIOL DEHYDROGENASE-RELATED"/>
    <property type="match status" value="1"/>
</dbReference>
<protein>
    <submittedName>
        <fullName evidence="8">2,3-butanediol dehydrogenase</fullName>
    </submittedName>
</protein>
<dbReference type="PANTHER" id="PTHR43161">
    <property type="entry name" value="SORBITOL DEHYDROGENASE"/>
    <property type="match status" value="1"/>
</dbReference>
<dbReference type="Pfam" id="PF08240">
    <property type="entry name" value="ADH_N"/>
    <property type="match status" value="1"/>
</dbReference>
<proteinExistence type="inferred from homology"/>
<feature type="domain" description="Enoyl reductase (ER)" evidence="7">
    <location>
        <begin position="8"/>
        <end position="335"/>
    </location>
</feature>
<dbReference type="CDD" id="cd08233">
    <property type="entry name" value="butanediol_DH_like"/>
    <property type="match status" value="1"/>
</dbReference>
<dbReference type="SMART" id="SM00829">
    <property type="entry name" value="PKS_ER"/>
    <property type="match status" value="1"/>
</dbReference>
<accession>A0ABX7AYM6</accession>
<comment type="similarity">
    <text evidence="2 6">Belongs to the zinc-containing alcohol dehydrogenase family.</text>
</comment>
<dbReference type="Pfam" id="PF00107">
    <property type="entry name" value="ADH_zinc_N"/>
    <property type="match status" value="1"/>
</dbReference>
<reference evidence="8 9" key="1">
    <citation type="submission" date="2020-01" db="EMBL/GenBank/DDBJ databases">
        <authorList>
            <person name="Liu G."/>
            <person name="Liu B."/>
        </authorList>
    </citation>
    <scope>NUCLEOTIDE SEQUENCE [LARGE SCALE GENOMIC DNA]</scope>
    <source>
        <strain evidence="8 9">FJAT-51161</strain>
    </source>
</reference>
<keyword evidence="5" id="KW-0560">Oxidoreductase</keyword>
<evidence type="ECO:0000256" key="5">
    <source>
        <dbReference type="ARBA" id="ARBA00023002"/>
    </source>
</evidence>